<dbReference type="PANTHER" id="PTHR46889:SF5">
    <property type="entry name" value="INTEGRASE PROTEIN"/>
    <property type="match status" value="1"/>
</dbReference>
<organism evidence="4 5">
    <name type="scientific">Periweissella beninensis</name>
    <dbReference type="NCBI Taxonomy" id="504936"/>
    <lineage>
        <taxon>Bacteria</taxon>
        <taxon>Bacillati</taxon>
        <taxon>Bacillota</taxon>
        <taxon>Bacilli</taxon>
        <taxon>Lactobacillales</taxon>
        <taxon>Lactobacillaceae</taxon>
        <taxon>Periweissella</taxon>
    </lineage>
</organism>
<dbReference type="Pfam" id="PF00665">
    <property type="entry name" value="rve"/>
    <property type="match status" value="1"/>
</dbReference>
<feature type="domain" description="HTH-like" evidence="3">
    <location>
        <begin position="44"/>
        <end position="102"/>
    </location>
</feature>
<feature type="non-terminal residue" evidence="4">
    <location>
        <position position="182"/>
    </location>
</feature>
<comment type="caution">
    <text evidence="4">The sequence shown here is derived from an EMBL/GenBank/DDBJ whole genome shotgun (WGS) entry which is preliminary data.</text>
</comment>
<accession>A0ABT0VHP6</accession>
<dbReference type="InterPro" id="IPR001584">
    <property type="entry name" value="Integrase_cat-core"/>
</dbReference>
<evidence type="ECO:0000259" key="3">
    <source>
        <dbReference type="Pfam" id="PF13276"/>
    </source>
</evidence>
<name>A0ABT0VHP6_9LACO</name>
<reference evidence="4" key="1">
    <citation type="submission" date="2021-04" db="EMBL/GenBank/DDBJ databases">
        <title>Taxonomic assessment of Weissella genus.</title>
        <authorList>
            <person name="Fanelli F."/>
            <person name="Chieffi D."/>
            <person name="Dell'Aquila A."/>
            <person name="Gyu-Sung C."/>
            <person name="Franz C.M.A.P."/>
            <person name="Fusco V."/>
        </authorList>
    </citation>
    <scope>NUCLEOTIDE SEQUENCE</scope>
    <source>
        <strain evidence="4">LMG 25373</strain>
    </source>
</reference>
<evidence type="ECO:0000313" key="4">
    <source>
        <dbReference type="EMBL" id="MCM2436434.1"/>
    </source>
</evidence>
<dbReference type="PANTHER" id="PTHR46889">
    <property type="entry name" value="TRANSPOSASE INSF FOR INSERTION SEQUENCE IS3B-RELATED"/>
    <property type="match status" value="1"/>
</dbReference>
<sequence>MGLPLVNKFLAQGYALVRILNALKIRSSTYYNWRHWQPSRQEKRRESLKPYILDVWKTFKFYGYRRIAAYSQLNNDCPKISEYMTLKLMRELRIKSRMQKRYRKPKTVVTVAQKPNLIRHLHDLSGVWQKDITYIQLTNHRWVYLATVLDPEKRKVLGYKIGDTMTAELATSALQMALDKHR</sequence>
<keyword evidence="5" id="KW-1185">Reference proteome</keyword>
<proteinExistence type="predicted"/>
<dbReference type="InterPro" id="IPR050900">
    <property type="entry name" value="Transposase_IS3/IS150/IS904"/>
</dbReference>
<evidence type="ECO:0000259" key="2">
    <source>
        <dbReference type="Pfam" id="PF00665"/>
    </source>
</evidence>
<dbReference type="Proteomes" id="UP001057481">
    <property type="component" value="Unassembled WGS sequence"/>
</dbReference>
<evidence type="ECO:0000256" key="1">
    <source>
        <dbReference type="ARBA" id="ARBA00002286"/>
    </source>
</evidence>
<evidence type="ECO:0000313" key="5">
    <source>
        <dbReference type="Proteomes" id="UP001057481"/>
    </source>
</evidence>
<feature type="domain" description="Integrase catalytic" evidence="2">
    <location>
        <begin position="126"/>
        <end position="179"/>
    </location>
</feature>
<dbReference type="InterPro" id="IPR025948">
    <property type="entry name" value="HTH-like_dom"/>
</dbReference>
<dbReference type="SUPFAM" id="SSF53098">
    <property type="entry name" value="Ribonuclease H-like"/>
    <property type="match status" value="1"/>
</dbReference>
<dbReference type="Pfam" id="PF13276">
    <property type="entry name" value="HTH_21"/>
    <property type="match status" value="1"/>
</dbReference>
<comment type="function">
    <text evidence="1">Involved in the transposition of the insertion sequence.</text>
</comment>
<gene>
    <name evidence="4" type="ORF">KAK10_00560</name>
</gene>
<dbReference type="EMBL" id="JAGMVS010000031">
    <property type="protein sequence ID" value="MCM2436434.1"/>
    <property type="molecule type" value="Genomic_DNA"/>
</dbReference>
<protein>
    <submittedName>
        <fullName evidence="4">IS3 family transposase</fullName>
    </submittedName>
</protein>
<dbReference type="InterPro" id="IPR012337">
    <property type="entry name" value="RNaseH-like_sf"/>
</dbReference>